<gene>
    <name evidence="4" type="ORF">S12H4_02751</name>
</gene>
<name>X1QIA8_9ZZZZ</name>
<accession>X1QIA8</accession>
<keyword evidence="2" id="KW-0288">FMN</keyword>
<evidence type="ECO:0000259" key="3">
    <source>
        <dbReference type="Pfam" id="PF03358"/>
    </source>
</evidence>
<dbReference type="GO" id="GO:0016491">
    <property type="term" value="F:oxidoreductase activity"/>
    <property type="evidence" value="ECO:0007669"/>
    <property type="project" value="InterPro"/>
</dbReference>
<dbReference type="PANTHER" id="PTHR43278">
    <property type="entry name" value="NAD(P)H-DEPENDENT FMN-CONTAINING OXIDOREDUCTASE YWQN-RELATED"/>
    <property type="match status" value="1"/>
</dbReference>
<sequence>MKILGIVGSNRKKGNSYLLLKEMFWNLPEIEVRIIQVAELKIKPCKLCFKVCAKKAYQCMIKDDFEMLFKEMKSADGIIIACPFYFYIPSKFQPFLERLSCLDYFTQKRAIV</sequence>
<dbReference type="Gene3D" id="3.40.50.360">
    <property type="match status" value="1"/>
</dbReference>
<feature type="domain" description="NADPH-dependent FMN reductase-like" evidence="3">
    <location>
        <begin position="1"/>
        <end position="104"/>
    </location>
</feature>
<dbReference type="SUPFAM" id="SSF52218">
    <property type="entry name" value="Flavoproteins"/>
    <property type="match status" value="1"/>
</dbReference>
<dbReference type="InterPro" id="IPR051796">
    <property type="entry name" value="ISF_SsuE-like"/>
</dbReference>
<dbReference type="InterPro" id="IPR005025">
    <property type="entry name" value="FMN_Rdtase-like_dom"/>
</dbReference>
<protein>
    <recommendedName>
        <fullName evidence="3">NADPH-dependent FMN reductase-like domain-containing protein</fullName>
    </recommendedName>
</protein>
<evidence type="ECO:0000256" key="2">
    <source>
        <dbReference type="ARBA" id="ARBA00022643"/>
    </source>
</evidence>
<keyword evidence="1" id="KW-0285">Flavoprotein</keyword>
<dbReference type="EMBL" id="BARW01000710">
    <property type="protein sequence ID" value="GAI68222.1"/>
    <property type="molecule type" value="Genomic_DNA"/>
</dbReference>
<dbReference type="AlphaFoldDB" id="X1QIA8"/>
<evidence type="ECO:0000256" key="1">
    <source>
        <dbReference type="ARBA" id="ARBA00022630"/>
    </source>
</evidence>
<dbReference type="Pfam" id="PF03358">
    <property type="entry name" value="FMN_red"/>
    <property type="match status" value="1"/>
</dbReference>
<dbReference type="InterPro" id="IPR029039">
    <property type="entry name" value="Flavoprotein-like_sf"/>
</dbReference>
<comment type="caution">
    <text evidence="4">The sequence shown here is derived from an EMBL/GenBank/DDBJ whole genome shotgun (WGS) entry which is preliminary data.</text>
</comment>
<organism evidence="4">
    <name type="scientific">marine sediment metagenome</name>
    <dbReference type="NCBI Taxonomy" id="412755"/>
    <lineage>
        <taxon>unclassified sequences</taxon>
        <taxon>metagenomes</taxon>
        <taxon>ecological metagenomes</taxon>
    </lineage>
</organism>
<reference evidence="4" key="1">
    <citation type="journal article" date="2014" name="Front. Microbiol.">
        <title>High frequency of phylogenetically diverse reductive dehalogenase-homologous genes in deep subseafloor sedimentary metagenomes.</title>
        <authorList>
            <person name="Kawai M."/>
            <person name="Futagami T."/>
            <person name="Toyoda A."/>
            <person name="Takaki Y."/>
            <person name="Nishi S."/>
            <person name="Hori S."/>
            <person name="Arai W."/>
            <person name="Tsubouchi T."/>
            <person name="Morono Y."/>
            <person name="Uchiyama I."/>
            <person name="Ito T."/>
            <person name="Fujiyama A."/>
            <person name="Inagaki F."/>
            <person name="Takami H."/>
        </authorList>
    </citation>
    <scope>NUCLEOTIDE SEQUENCE</scope>
    <source>
        <strain evidence="4">Expedition CK06-06</strain>
    </source>
</reference>
<evidence type="ECO:0000313" key="4">
    <source>
        <dbReference type="EMBL" id="GAI68222.1"/>
    </source>
</evidence>
<dbReference type="PANTHER" id="PTHR43278:SF4">
    <property type="entry name" value="NAD(P)H-DEPENDENT FMN-CONTAINING OXIDOREDUCTASE YWQN-RELATED"/>
    <property type="match status" value="1"/>
</dbReference>
<proteinExistence type="predicted"/>